<evidence type="ECO:0000313" key="1">
    <source>
        <dbReference type="EMBL" id="MBA4500846.1"/>
    </source>
</evidence>
<reference evidence="1 2" key="1">
    <citation type="submission" date="2020-07" db="EMBL/GenBank/DDBJ databases">
        <title>Bacterium isolated from marien macroalgae.</title>
        <authorList>
            <person name="Zhu K."/>
            <person name="Lu D."/>
            <person name="Du Z."/>
        </authorList>
    </citation>
    <scope>NUCLEOTIDE SEQUENCE [LARGE SCALE GENOMIC DNA]</scope>
    <source>
        <strain evidence="1 2">3-1745</strain>
    </source>
</reference>
<proteinExistence type="predicted"/>
<sequence>MKHQGTELATANLDDQSLDDLRRWVELDQRQKQLVEQIHAHAILGHEASQQLDTIQDEKSLIAERLLSVLAPQWVGDHGNVYLPLPTHVAIPKAKSADQFELPPAVCYLKARPGPERLDDGSPCQQCGTVEEGKPRQWVHNKLTGHKYLCPSCEASQPDIRKPGVLERFLKQLDL</sequence>
<dbReference type="EMBL" id="JACEMT010000015">
    <property type="protein sequence ID" value="MBA4500846.1"/>
    <property type="molecule type" value="Genomic_DNA"/>
</dbReference>
<dbReference type="Proteomes" id="UP000538931">
    <property type="component" value="Unassembled WGS sequence"/>
</dbReference>
<comment type="caution">
    <text evidence="1">The sequence shown here is derived from an EMBL/GenBank/DDBJ whole genome shotgun (WGS) entry which is preliminary data.</text>
</comment>
<protein>
    <submittedName>
        <fullName evidence="1">Uncharacterized protein</fullName>
    </submittedName>
</protein>
<dbReference type="RefSeq" id="WP_181736323.1">
    <property type="nucleotide sequence ID" value="NZ_JACEMT010000015.1"/>
</dbReference>
<organism evidence="1 2">
    <name type="scientific">Marinobacterium marinum</name>
    <dbReference type="NCBI Taxonomy" id="2756129"/>
    <lineage>
        <taxon>Bacteria</taxon>
        <taxon>Pseudomonadati</taxon>
        <taxon>Pseudomonadota</taxon>
        <taxon>Gammaproteobacteria</taxon>
        <taxon>Oceanospirillales</taxon>
        <taxon>Oceanospirillaceae</taxon>
        <taxon>Marinobacterium</taxon>
    </lineage>
</organism>
<dbReference type="AlphaFoldDB" id="A0A7W2A9K0"/>
<keyword evidence="2" id="KW-1185">Reference proteome</keyword>
<gene>
    <name evidence="1" type="ORF">H1S06_00440</name>
</gene>
<name>A0A7W2A9K0_9GAMM</name>
<accession>A0A7W2A9K0</accession>
<evidence type="ECO:0000313" key="2">
    <source>
        <dbReference type="Proteomes" id="UP000538931"/>
    </source>
</evidence>